<evidence type="ECO:0000313" key="3">
    <source>
        <dbReference type="EMBL" id="KAJ8434569.1"/>
    </source>
</evidence>
<feature type="domain" description="DUF8040" evidence="2">
    <location>
        <begin position="311"/>
        <end position="404"/>
    </location>
</feature>
<accession>A0A9Q1K0L2</accession>
<gene>
    <name evidence="3" type="ORF">Cgig2_014400</name>
</gene>
<dbReference type="Pfam" id="PF26138">
    <property type="entry name" value="DUF8040"/>
    <property type="match status" value="1"/>
</dbReference>
<keyword evidence="4" id="KW-1185">Reference proteome</keyword>
<protein>
    <recommendedName>
        <fullName evidence="2">DUF8040 domain-containing protein</fullName>
    </recommendedName>
</protein>
<dbReference type="InterPro" id="IPR058353">
    <property type="entry name" value="DUF8040"/>
</dbReference>
<dbReference type="AlphaFoldDB" id="A0A9Q1K0L2"/>
<proteinExistence type="predicted"/>
<feature type="region of interest" description="Disordered" evidence="1">
    <location>
        <begin position="157"/>
        <end position="180"/>
    </location>
</feature>
<evidence type="ECO:0000313" key="4">
    <source>
        <dbReference type="Proteomes" id="UP001153076"/>
    </source>
</evidence>
<comment type="caution">
    <text evidence="3">The sequence shown here is derived from an EMBL/GenBank/DDBJ whole genome shotgun (WGS) entry which is preliminary data.</text>
</comment>
<organism evidence="3 4">
    <name type="scientific">Carnegiea gigantea</name>
    <dbReference type="NCBI Taxonomy" id="171969"/>
    <lineage>
        <taxon>Eukaryota</taxon>
        <taxon>Viridiplantae</taxon>
        <taxon>Streptophyta</taxon>
        <taxon>Embryophyta</taxon>
        <taxon>Tracheophyta</taxon>
        <taxon>Spermatophyta</taxon>
        <taxon>Magnoliopsida</taxon>
        <taxon>eudicotyledons</taxon>
        <taxon>Gunneridae</taxon>
        <taxon>Pentapetalae</taxon>
        <taxon>Caryophyllales</taxon>
        <taxon>Cactineae</taxon>
        <taxon>Cactaceae</taxon>
        <taxon>Cactoideae</taxon>
        <taxon>Echinocereeae</taxon>
        <taxon>Carnegiea</taxon>
    </lineage>
</organism>
<dbReference type="OrthoDB" id="871839at2759"/>
<evidence type="ECO:0000259" key="2">
    <source>
        <dbReference type="Pfam" id="PF26138"/>
    </source>
</evidence>
<name>A0A9Q1K0L2_9CARY</name>
<reference evidence="3" key="1">
    <citation type="submission" date="2022-04" db="EMBL/GenBank/DDBJ databases">
        <title>Carnegiea gigantea Genome sequencing and assembly v2.</title>
        <authorList>
            <person name="Copetti D."/>
            <person name="Sanderson M.J."/>
            <person name="Burquez A."/>
            <person name="Wojciechowski M.F."/>
        </authorList>
    </citation>
    <scope>NUCLEOTIDE SEQUENCE</scope>
    <source>
        <strain evidence="3">SGP5-SGP5p</strain>
        <tissue evidence="3">Aerial part</tissue>
    </source>
</reference>
<dbReference type="EMBL" id="JAKOGI010000469">
    <property type="protein sequence ID" value="KAJ8434569.1"/>
    <property type="molecule type" value="Genomic_DNA"/>
</dbReference>
<sequence>MSDVAYIIAPTERKSRNWTNKEDGKFLDVLIEQKAQGATQFEWSVAKALLKVLIGQTGVGVNPVTGAVKVTDFTWEKFLKFPCESAPNLDKIKAVVHGRHATGYLSFSLVMGAFVNGVEYSRICQWICKSICVIVIRRIRMATTSILSAGEESRSSLRTIHTNARKHRTEGGSSGEGRQLRQELGESSVLDAQVQNALEVLSLKEESRLHPPPSTYQQVLTKLRQHPGVAARGPELIFSVMEYIRREQDFDYFVVFDDDDINTYELEILGIMDDDEDRAVDTLILYTLTGSSSQQRTALHPRLPRIIGDESGRTFIHRVLNGYRAYVCRQLLRLDRDAFIHLVNVIIEKCLIDEGRFIKVVEIVATSLYIFTRGASYRYVEIRFRHSRSTISNYHNQVLEALVKLSVNIVRPYRSQDEVPPKIAQKPGFYWPYFKARC</sequence>
<dbReference type="Proteomes" id="UP001153076">
    <property type="component" value="Unassembled WGS sequence"/>
</dbReference>
<evidence type="ECO:0000256" key="1">
    <source>
        <dbReference type="SAM" id="MobiDB-lite"/>
    </source>
</evidence>